<feature type="compositionally biased region" description="Low complexity" evidence="2">
    <location>
        <begin position="273"/>
        <end position="287"/>
    </location>
</feature>
<name>A0A9P8IAY1_9PEZI</name>
<evidence type="ECO:0000256" key="1">
    <source>
        <dbReference type="SAM" id="Coils"/>
    </source>
</evidence>
<dbReference type="AlphaFoldDB" id="A0A9P8IAY1"/>
<dbReference type="OrthoDB" id="5430717at2759"/>
<accession>A0A9P8IAY1</accession>
<evidence type="ECO:0000313" key="3">
    <source>
        <dbReference type="EMBL" id="KAH0538765.1"/>
    </source>
</evidence>
<keyword evidence="4" id="KW-1185">Reference proteome</keyword>
<protein>
    <submittedName>
        <fullName evidence="3">Uncharacterized protein</fullName>
    </submittedName>
</protein>
<feature type="compositionally biased region" description="Polar residues" evidence="2">
    <location>
        <begin position="323"/>
        <end position="334"/>
    </location>
</feature>
<keyword evidence="1" id="KW-0175">Coiled coil</keyword>
<feature type="coiled-coil region" evidence="1">
    <location>
        <begin position="111"/>
        <end position="145"/>
    </location>
</feature>
<proteinExistence type="predicted"/>
<feature type="region of interest" description="Disordered" evidence="2">
    <location>
        <begin position="411"/>
        <end position="457"/>
    </location>
</feature>
<feature type="region of interest" description="Disordered" evidence="2">
    <location>
        <begin position="228"/>
        <end position="252"/>
    </location>
</feature>
<comment type="caution">
    <text evidence="3">The sequence shown here is derived from an EMBL/GenBank/DDBJ whole genome shotgun (WGS) entry which is preliminary data.</text>
</comment>
<feature type="compositionally biased region" description="Basic and acidic residues" evidence="2">
    <location>
        <begin position="447"/>
        <end position="457"/>
    </location>
</feature>
<dbReference type="EMBL" id="JAGHQL010000097">
    <property type="protein sequence ID" value="KAH0538765.1"/>
    <property type="molecule type" value="Genomic_DNA"/>
</dbReference>
<evidence type="ECO:0000256" key="2">
    <source>
        <dbReference type="SAM" id="MobiDB-lite"/>
    </source>
</evidence>
<dbReference type="Proteomes" id="UP000698800">
    <property type="component" value="Unassembled WGS sequence"/>
</dbReference>
<gene>
    <name evidence="3" type="ORF">FGG08_004653</name>
</gene>
<reference evidence="3" key="1">
    <citation type="submission" date="2021-03" db="EMBL/GenBank/DDBJ databases">
        <title>Comparative genomics and phylogenomic investigation of the class Geoglossomycetes provide insights into ecological specialization and systematics.</title>
        <authorList>
            <person name="Melie T."/>
            <person name="Pirro S."/>
            <person name="Miller A.N."/>
            <person name="Quandt A."/>
        </authorList>
    </citation>
    <scope>NUCLEOTIDE SEQUENCE</scope>
    <source>
        <strain evidence="3">GBOQ0MN5Z8</strain>
    </source>
</reference>
<sequence length="457" mass="50284">MVELWSTMSSPSYTNSFRLPAKLIHTEPSSTASADDIQRVHGYQDYIYNPDCEQMVTAILSVVIDKPHLPLPPEYNSILLHVLESYNSLVKSLEKGKHDTEIDALAMEQTLRDWEKDRKDFKGEIKRLEKRITELQGTKAMLKAREDSILGKKNYETSDGAIARIRRKRKSKGKESGPNHKLLYQPSIINRSRISLSPPRTNKSMELHVGHPPTARSHMAFSAFMELPHTAPDSGKPIDGAHPAGPSDRAPIGHACLLLSSSNTKKMEDNLFSTSGSSSDASSIGDSPPKPYGPMCPQRQRHSRRQFSFASGDDSKTRLRDPTTPTQQGAQSYPNILGNSVAYNEEQALLVVSPTDAYAKMQEHPRCRSSSSSSYSVASDGGIEIFGPPNQMNGPKISALESLERVKASIHATRKRTGASVPYSITAAPAGSQKETTQKIAASRVDPPLEHSRQGKD</sequence>
<evidence type="ECO:0000313" key="4">
    <source>
        <dbReference type="Proteomes" id="UP000698800"/>
    </source>
</evidence>
<feature type="region of interest" description="Disordered" evidence="2">
    <location>
        <begin position="268"/>
        <end position="334"/>
    </location>
</feature>
<organism evidence="3 4">
    <name type="scientific">Glutinoglossum americanum</name>
    <dbReference type="NCBI Taxonomy" id="1670608"/>
    <lineage>
        <taxon>Eukaryota</taxon>
        <taxon>Fungi</taxon>
        <taxon>Dikarya</taxon>
        <taxon>Ascomycota</taxon>
        <taxon>Pezizomycotina</taxon>
        <taxon>Geoglossomycetes</taxon>
        <taxon>Geoglossales</taxon>
        <taxon>Geoglossaceae</taxon>
        <taxon>Glutinoglossum</taxon>
    </lineage>
</organism>